<sequence>MKVCLKINNLIDALQKLSYDESEWIYMLFK</sequence>
<dbReference type="EMBL" id="JAUSUY010000008">
    <property type="protein sequence ID" value="MDT3426797.1"/>
    <property type="molecule type" value="Genomic_DNA"/>
</dbReference>
<name>A0ABU3H9T8_9BACL</name>
<organism evidence="1 2">
    <name type="scientific">Paenibacillus forsythiae</name>
    <dbReference type="NCBI Taxonomy" id="365616"/>
    <lineage>
        <taxon>Bacteria</taxon>
        <taxon>Bacillati</taxon>
        <taxon>Bacillota</taxon>
        <taxon>Bacilli</taxon>
        <taxon>Bacillales</taxon>
        <taxon>Paenibacillaceae</taxon>
        <taxon>Paenibacillus</taxon>
    </lineage>
</organism>
<gene>
    <name evidence="1" type="ORF">J2Z22_002331</name>
</gene>
<comment type="caution">
    <text evidence="1">The sequence shown here is derived from an EMBL/GenBank/DDBJ whole genome shotgun (WGS) entry which is preliminary data.</text>
</comment>
<protein>
    <submittedName>
        <fullName evidence="1">Uncharacterized protein</fullName>
    </submittedName>
</protein>
<evidence type="ECO:0000313" key="1">
    <source>
        <dbReference type="EMBL" id="MDT3426797.1"/>
    </source>
</evidence>
<dbReference type="Proteomes" id="UP001248709">
    <property type="component" value="Unassembled WGS sequence"/>
</dbReference>
<proteinExistence type="predicted"/>
<reference evidence="1 2" key="1">
    <citation type="submission" date="2023-07" db="EMBL/GenBank/DDBJ databases">
        <title>Genomic Encyclopedia of Type Strains, Phase IV (KMG-IV): sequencing the most valuable type-strain genomes for metagenomic binning, comparative biology and taxonomic classification.</title>
        <authorList>
            <person name="Goeker M."/>
        </authorList>
    </citation>
    <scope>NUCLEOTIDE SEQUENCE [LARGE SCALE GENOMIC DNA]</scope>
    <source>
        <strain evidence="1 2">T98</strain>
    </source>
</reference>
<evidence type="ECO:0000313" key="2">
    <source>
        <dbReference type="Proteomes" id="UP001248709"/>
    </source>
</evidence>
<accession>A0ABU3H9T8</accession>
<keyword evidence="2" id="KW-1185">Reference proteome</keyword>